<evidence type="ECO:0000256" key="1">
    <source>
        <dbReference type="SAM" id="Phobius"/>
    </source>
</evidence>
<dbReference type="Proteomes" id="UP000247586">
    <property type="component" value="Chromosome"/>
</dbReference>
<reference evidence="2 3" key="1">
    <citation type="submission" date="2018-05" db="EMBL/GenBank/DDBJ databases">
        <title>Complete Genome Sequences of Extremely Thermoacidophilic, Metal-Mobilizing Type-Strain Members of the Archaeal Family Sulfolobaceae: Acidianus brierleyi DSM-1651T, Acidianus sulfidivorans DSM-18786T, Metallosphaera hakonensis DSM-7519T, and Metallosphaera prunae DSM-10039T.</title>
        <authorList>
            <person name="Counts J.A."/>
            <person name="Kelly R.M."/>
        </authorList>
    </citation>
    <scope>NUCLEOTIDE SEQUENCE [LARGE SCALE GENOMIC DNA]</scope>
    <source>
        <strain evidence="2 3">HO1-1</strain>
    </source>
</reference>
<protein>
    <submittedName>
        <fullName evidence="2">Uncharacterized protein</fullName>
    </submittedName>
</protein>
<sequence length="558" mass="60679">MIRRKYKKAISGIISSLILIIIFISSVSTILYLQSNVFKGINSISSEINNIPGSIVELPGDRIYSNEPVTVKYVIFPNGNIQKLNMTLSSDPLSVQPLLGGYNWAILVTDQGQTYNISNIQEPASGGQALLPGLPAGSFLGGYLIQYGGSNHYYIPGQYGVGSEIPSFFQGYVSSVFSNFNPEMNQGFSFIDPVHYLYGSLYNVSVLFPLYGSAVSLDLTMPLAKVQENNGVLSTLYCSNMAIVGTTELGYSTLPVSLVITSPQGEESIWIKYQSYSQYSYSISSLGYACPLNLMNNPNVGYYEVRVNGITGLAQAQAYHQNMNLTIQDTNNGLEFVVNGEPLIFNSVTGNNVNLQDTPYIPAHLLNGQAILNLPAGTDATEYFCPYTNRGPNPSSYQVTGTPNVLLASLKVLNSTPIEIPKGNITQIGAGGITLINTGISCYYTAGDLYFYQVNVTLDSTYPQVVYMGGPVEFNGFTGNQYYIGSWSPTFYDSAQQELVPVYPGVHHYVFYFGVTYSFVVLGGHLAIPSLNYGQDYSATLSLSNGATLTLNLNAYKS</sequence>
<feature type="transmembrane region" description="Helical" evidence="1">
    <location>
        <begin position="12"/>
        <end position="33"/>
    </location>
</feature>
<organism evidence="2 3">
    <name type="scientific">Metallosphaera hakonensis JCM 8857 = DSM 7519</name>
    <dbReference type="NCBI Taxonomy" id="1293036"/>
    <lineage>
        <taxon>Archaea</taxon>
        <taxon>Thermoproteota</taxon>
        <taxon>Thermoprotei</taxon>
        <taxon>Sulfolobales</taxon>
        <taxon>Sulfolobaceae</taxon>
        <taxon>Metallosphaera</taxon>
    </lineage>
</organism>
<name>A0A2U9IVD7_9CREN</name>
<keyword evidence="1" id="KW-0812">Transmembrane</keyword>
<reference evidence="3" key="3">
    <citation type="submission" date="2020-03" db="EMBL/GenBank/DDBJ databases">
        <title>Sequencing and Assembly of Multiple Reported Metal-Biooxidizing Members of the Extremely Thermoacidophilic Archaeal Family Sulfolobaceae.</title>
        <authorList>
            <person name="Counts J.A."/>
            <person name="Kelly R.M."/>
        </authorList>
    </citation>
    <scope>NUCLEOTIDE SEQUENCE [LARGE SCALE GENOMIC DNA]</scope>
    <source>
        <strain evidence="3">HO1-1</strain>
    </source>
</reference>
<keyword evidence="1" id="KW-0472">Membrane</keyword>
<evidence type="ECO:0000313" key="2">
    <source>
        <dbReference type="EMBL" id="AWS00042.1"/>
    </source>
</evidence>
<accession>A0A2U9IVD7</accession>
<dbReference type="AlphaFoldDB" id="A0A2U9IVD7"/>
<keyword evidence="1" id="KW-1133">Transmembrane helix</keyword>
<dbReference type="STRING" id="1293036.GCA_001315825_00492"/>
<dbReference type="OrthoDB" id="34712at2157"/>
<dbReference type="EMBL" id="CP029287">
    <property type="protein sequence ID" value="AWS00042.1"/>
    <property type="molecule type" value="Genomic_DNA"/>
</dbReference>
<dbReference type="KEGG" id="mhk:DFR87_10520"/>
<reference evidence="3" key="2">
    <citation type="submission" date="2020-03" db="EMBL/GenBank/DDBJ databases">
        <title>Complete Genome Sequences of Extremely Thermoacidophilic, Metal-Mobilizing Type-Strain Members of the Archaeal Family Sulfolobaceae: Acidianus brierleyi DSM-1651T, Acidianus sulfidivorans DSM-18786T, Metallosphaera hakonensis DSM-7519T, and Metallosphaera prunae DSM-10039T.</title>
        <authorList>
            <person name="Counts J.A."/>
            <person name="Kelly R.M."/>
        </authorList>
    </citation>
    <scope>NUCLEOTIDE SEQUENCE [LARGE SCALE GENOMIC DNA]</scope>
    <source>
        <strain evidence="3">HO1-1</strain>
    </source>
</reference>
<proteinExistence type="predicted"/>
<keyword evidence="3" id="KW-1185">Reference proteome</keyword>
<gene>
    <name evidence="2" type="ORF">DFR87_10520</name>
</gene>
<evidence type="ECO:0000313" key="3">
    <source>
        <dbReference type="Proteomes" id="UP000247586"/>
    </source>
</evidence>